<protein>
    <submittedName>
        <fullName evidence="1">Uncharacterized protein</fullName>
    </submittedName>
</protein>
<accession>A0AAN9L9V8</accession>
<dbReference type="AlphaFoldDB" id="A0AAN9L9V8"/>
<name>A0AAN9L9V8_CANGL</name>
<gene>
    <name evidence="1" type="ORF">VNO77_24582</name>
</gene>
<evidence type="ECO:0000313" key="2">
    <source>
        <dbReference type="Proteomes" id="UP001367508"/>
    </source>
</evidence>
<comment type="caution">
    <text evidence="1">The sequence shown here is derived from an EMBL/GenBank/DDBJ whole genome shotgun (WGS) entry which is preliminary data.</text>
</comment>
<proteinExistence type="predicted"/>
<sequence>MLTCRNYIHARIGQRYNCVLWFPCFPADQVKGGSLGGDDLFSLVTCAKADYSLLCSFPASLFRGFHSGFSSTSRNLHYFVVDVFYQRPTVTTQTHKQCTTKLLRSLTRGTPPRISRDLSAMWYKVALQVSSAIIFKLEDTLANLTLLGAPYRRLILVPNANTITLLCFIIETSLQSLGHLFQVSLAFQHALGYVREIAATGAYFHFRSLVKYSFL</sequence>
<evidence type="ECO:0000313" key="1">
    <source>
        <dbReference type="EMBL" id="KAK7330388.1"/>
    </source>
</evidence>
<organism evidence="1 2">
    <name type="scientific">Canavalia gladiata</name>
    <name type="common">Sword bean</name>
    <name type="synonym">Dolichos gladiatus</name>
    <dbReference type="NCBI Taxonomy" id="3824"/>
    <lineage>
        <taxon>Eukaryota</taxon>
        <taxon>Viridiplantae</taxon>
        <taxon>Streptophyta</taxon>
        <taxon>Embryophyta</taxon>
        <taxon>Tracheophyta</taxon>
        <taxon>Spermatophyta</taxon>
        <taxon>Magnoliopsida</taxon>
        <taxon>eudicotyledons</taxon>
        <taxon>Gunneridae</taxon>
        <taxon>Pentapetalae</taxon>
        <taxon>rosids</taxon>
        <taxon>fabids</taxon>
        <taxon>Fabales</taxon>
        <taxon>Fabaceae</taxon>
        <taxon>Papilionoideae</taxon>
        <taxon>50 kb inversion clade</taxon>
        <taxon>NPAAA clade</taxon>
        <taxon>indigoferoid/millettioid clade</taxon>
        <taxon>Phaseoleae</taxon>
        <taxon>Canavalia</taxon>
    </lineage>
</organism>
<reference evidence="1 2" key="1">
    <citation type="submission" date="2024-01" db="EMBL/GenBank/DDBJ databases">
        <title>The genomes of 5 underutilized Papilionoideae crops provide insights into root nodulation and disease resistanc.</title>
        <authorList>
            <person name="Jiang F."/>
        </authorList>
    </citation>
    <scope>NUCLEOTIDE SEQUENCE [LARGE SCALE GENOMIC DNA]</scope>
    <source>
        <strain evidence="1">LVBAO_FW01</strain>
        <tissue evidence="1">Leaves</tissue>
    </source>
</reference>
<dbReference type="EMBL" id="JAYMYQ010000005">
    <property type="protein sequence ID" value="KAK7330388.1"/>
    <property type="molecule type" value="Genomic_DNA"/>
</dbReference>
<dbReference type="Proteomes" id="UP001367508">
    <property type="component" value="Unassembled WGS sequence"/>
</dbReference>
<keyword evidence="2" id="KW-1185">Reference proteome</keyword>